<dbReference type="GO" id="GO:0003676">
    <property type="term" value="F:nucleic acid binding"/>
    <property type="evidence" value="ECO:0007669"/>
    <property type="project" value="InterPro"/>
</dbReference>
<protein>
    <recommendedName>
        <fullName evidence="1">site-specific DNA-methyltransferase (adenine-specific)</fullName>
        <ecNumber evidence="1">2.1.1.72</ecNumber>
    </recommendedName>
</protein>
<evidence type="ECO:0000259" key="7">
    <source>
        <dbReference type="Pfam" id="PF20473"/>
    </source>
</evidence>
<dbReference type="PANTHER" id="PTHR33841">
    <property type="entry name" value="DNA METHYLTRANSFERASE YEEA-RELATED"/>
    <property type="match status" value="1"/>
</dbReference>
<evidence type="ECO:0000259" key="6">
    <source>
        <dbReference type="Pfam" id="PF07669"/>
    </source>
</evidence>
<proteinExistence type="predicted"/>
<reference evidence="8" key="1">
    <citation type="submission" date="2022-08" db="EMBL/GenBank/DDBJ databases">
        <title>Genomic Encyclopedia of Type Strains, Phase V (KMG-V): Genome sequencing to study the core and pangenomes of soil and plant-associated prokaryotes.</title>
        <authorList>
            <person name="Whitman W."/>
        </authorList>
    </citation>
    <scope>NUCLEOTIDE SEQUENCE</scope>
    <source>
        <strain evidence="8">SP3002</strain>
    </source>
</reference>
<feature type="domain" description="MmeI-like DNA-methyltransferase" evidence="7">
    <location>
        <begin position="477"/>
        <end position="563"/>
    </location>
</feature>
<dbReference type="RefSeq" id="WP_251961612.1">
    <property type="nucleotide sequence ID" value="NZ_CALTSH010000031.1"/>
</dbReference>
<comment type="caution">
    <text evidence="8">The sequence shown here is derived from an EMBL/GenBank/DDBJ whole genome shotgun (WGS) entry which is preliminary data.</text>
</comment>
<dbReference type="Pfam" id="PF07669">
    <property type="entry name" value="Eco57I"/>
    <property type="match status" value="1"/>
</dbReference>
<evidence type="ECO:0000256" key="1">
    <source>
        <dbReference type="ARBA" id="ARBA00011900"/>
    </source>
</evidence>
<dbReference type="GO" id="GO:0032259">
    <property type="term" value="P:methylation"/>
    <property type="evidence" value="ECO:0007669"/>
    <property type="project" value="UniProtKB-KW"/>
</dbReference>
<evidence type="ECO:0000313" key="8">
    <source>
        <dbReference type="EMBL" id="MCS4159247.1"/>
    </source>
</evidence>
<organism evidence="8 9">
    <name type="scientific">Salinibacter ruber</name>
    <dbReference type="NCBI Taxonomy" id="146919"/>
    <lineage>
        <taxon>Bacteria</taxon>
        <taxon>Pseudomonadati</taxon>
        <taxon>Rhodothermota</taxon>
        <taxon>Rhodothermia</taxon>
        <taxon>Rhodothermales</taxon>
        <taxon>Salinibacteraceae</taxon>
        <taxon>Salinibacter</taxon>
    </lineage>
</organism>
<dbReference type="Proteomes" id="UP001155110">
    <property type="component" value="Unassembled WGS sequence"/>
</dbReference>
<dbReference type="SUPFAM" id="SSF53335">
    <property type="entry name" value="S-adenosyl-L-methionine-dependent methyltransferases"/>
    <property type="match status" value="1"/>
</dbReference>
<keyword evidence="2 8" id="KW-0489">Methyltransferase</keyword>
<dbReference type="Gene3D" id="3.40.50.150">
    <property type="entry name" value="Vaccinia Virus protein VP39"/>
    <property type="match status" value="2"/>
</dbReference>
<name>A0AAW5PBF9_9BACT</name>
<accession>A0AAW5PBF9</accession>
<dbReference type="Pfam" id="PF20473">
    <property type="entry name" value="MmeI_Mtase"/>
    <property type="match status" value="1"/>
</dbReference>
<dbReference type="PROSITE" id="PS00092">
    <property type="entry name" value="N6_MTASE"/>
    <property type="match status" value="1"/>
</dbReference>
<keyword evidence="4" id="KW-0949">S-adenosyl-L-methionine</keyword>
<evidence type="ECO:0000256" key="5">
    <source>
        <dbReference type="ARBA" id="ARBA00047942"/>
    </source>
</evidence>
<dbReference type="EC" id="2.1.1.72" evidence="1"/>
<evidence type="ECO:0000256" key="2">
    <source>
        <dbReference type="ARBA" id="ARBA00022603"/>
    </source>
</evidence>
<evidence type="ECO:0000256" key="3">
    <source>
        <dbReference type="ARBA" id="ARBA00022679"/>
    </source>
</evidence>
<dbReference type="InterPro" id="IPR029063">
    <property type="entry name" value="SAM-dependent_MTases_sf"/>
</dbReference>
<sequence length="1134" mass="130428">MSQPTVKDQAKKVLKDFLRQIDKDGRLNLVHDVLLKGHVPEGVDIGRRPEEYVEHNLVWPLLDVFGLDYEKRPYKKGGLYPEWPDFEIKNVRERSPIGENKAPNKYPAGRKDINDYLNKRSIGAEYGIVTDGIEWGIYYLNISGDRANLRELGGADLRPLLIKIARDEGMVPDEVGVSEDKAERRLEKLCDTFQRTSLEQRLRMEYPKWVREAQKRDVEDFFDLYIELLFGEGGGKYSYKTCLVNEIQRPPHLEGEGSQVRVFAISLMNRLLFTKFLEDTGVLKDGLLGERVRRYKENSDHITGNFYDSYLRPLFYDLFNTPKESRVGKHKKGWFEEVPYLNGGLFRPSIPDERAYSVTDGILERIIVDLIEGSELREHHDDDRLDPAILGSVFEKTITYIENERNQKDIGAYYTPDDVTSVIVSETLSQKAKDVFVDVFASHAGGGAGIEEKIREKPLEEILRLIEKKGTGYYSDPEALEEAEDRLLNLRMVDPACGSGHFLTSLMSELYRLWESVYRGKHPNQKPTDEEKYRIRQKIALNCVYGVDADSIAIEIAKLRIWLKIIEGVDWEPQYGALPNIDLNILAGNSLVGLPMKGSGQFPFWSESVEQLTRLRKEHKYNEDARKRDIQELQDEVIQPNATNAFLNQFEEKQEWEGGSTEEVERFLEELSVSDLKASVELIRVRNAKGKHLSQDQTKYLDDHGATTHKNQAKIYPDDLIGQFQVNGNSSRREAEEEALRWVRNLSGKDLTVTSVTRGPLEYDLGQVLSKPFHWPILFPELASENGNGHEISFDVVVGNPPYGDLVNESETFFLERYESQNSSDISAPFVERQLQLLDHGGYFGNITTAKLVYMSDIPGFHDMLRHQLENARIACFAKRPMKVFSGAEVRTSIITGRRSDGEVSSPLMTSDFIRFNESDRESRLRSISYSPADPHVLTDRIGGERSDSYALLPKVGNDRIESILSHWGESPHQLKGFVVDVDEAESQLYYRRGNDYWLSAMVDPLYDATTIKELHFDSELHRNLAFLSVHSSLFYLYWMVYGDQFHLNKRMVRRFPAPSVETIQSHEKEIDQKKGKLWTQVKQAFDPNVNQFKMQPVKPVLDEVDELLGEMHKLNDELVEYAKEYQEDYRMGF</sequence>
<dbReference type="InterPro" id="IPR002052">
    <property type="entry name" value="DNA_methylase_N6_adenine_CS"/>
</dbReference>
<dbReference type="AlphaFoldDB" id="A0AAW5PBF9"/>
<gene>
    <name evidence="8" type="ORF">GGP99_003237</name>
</gene>
<keyword evidence="3" id="KW-0808">Transferase</keyword>
<evidence type="ECO:0000256" key="4">
    <source>
        <dbReference type="ARBA" id="ARBA00022691"/>
    </source>
</evidence>
<dbReference type="InterPro" id="IPR011639">
    <property type="entry name" value="MethylTrfase_TaqI-like_dom"/>
</dbReference>
<dbReference type="PRINTS" id="PR00507">
    <property type="entry name" value="N12N6MTFRASE"/>
</dbReference>
<dbReference type="EMBL" id="JANTZM010000021">
    <property type="protein sequence ID" value="MCS4159247.1"/>
    <property type="molecule type" value="Genomic_DNA"/>
</dbReference>
<evidence type="ECO:0000313" key="9">
    <source>
        <dbReference type="Proteomes" id="UP001155110"/>
    </source>
</evidence>
<dbReference type="GO" id="GO:0009007">
    <property type="term" value="F:site-specific DNA-methyltransferase (adenine-specific) activity"/>
    <property type="evidence" value="ECO:0007669"/>
    <property type="project" value="UniProtKB-EC"/>
</dbReference>
<feature type="domain" description="Type II methyltransferase M.TaqI-like" evidence="6">
    <location>
        <begin position="770"/>
        <end position="874"/>
    </location>
</feature>
<dbReference type="GO" id="GO:0006304">
    <property type="term" value="P:DNA modification"/>
    <property type="evidence" value="ECO:0007669"/>
    <property type="project" value="InterPro"/>
</dbReference>
<dbReference type="InterPro" id="IPR046816">
    <property type="entry name" value="MmeI_Mtase"/>
</dbReference>
<dbReference type="PANTHER" id="PTHR33841:SF1">
    <property type="entry name" value="DNA METHYLTRANSFERASE A"/>
    <property type="match status" value="1"/>
</dbReference>
<dbReference type="InterPro" id="IPR050953">
    <property type="entry name" value="N4_N6_ade-DNA_methylase"/>
</dbReference>
<comment type="catalytic activity">
    <reaction evidence="5">
        <text>a 2'-deoxyadenosine in DNA + S-adenosyl-L-methionine = an N(6)-methyl-2'-deoxyadenosine in DNA + S-adenosyl-L-homocysteine + H(+)</text>
        <dbReference type="Rhea" id="RHEA:15197"/>
        <dbReference type="Rhea" id="RHEA-COMP:12418"/>
        <dbReference type="Rhea" id="RHEA-COMP:12419"/>
        <dbReference type="ChEBI" id="CHEBI:15378"/>
        <dbReference type="ChEBI" id="CHEBI:57856"/>
        <dbReference type="ChEBI" id="CHEBI:59789"/>
        <dbReference type="ChEBI" id="CHEBI:90615"/>
        <dbReference type="ChEBI" id="CHEBI:90616"/>
        <dbReference type="EC" id="2.1.1.72"/>
    </reaction>
</comment>